<organism evidence="2 3">
    <name type="scientific">Spizellomyces punctatus (strain DAOM BR117)</name>
    <dbReference type="NCBI Taxonomy" id="645134"/>
    <lineage>
        <taxon>Eukaryota</taxon>
        <taxon>Fungi</taxon>
        <taxon>Fungi incertae sedis</taxon>
        <taxon>Chytridiomycota</taxon>
        <taxon>Chytridiomycota incertae sedis</taxon>
        <taxon>Chytridiomycetes</taxon>
        <taxon>Spizellomycetales</taxon>
        <taxon>Spizellomycetaceae</taxon>
        <taxon>Spizellomyces</taxon>
    </lineage>
</organism>
<proteinExistence type="predicted"/>
<keyword evidence="3" id="KW-1185">Reference proteome</keyword>
<dbReference type="GeneID" id="27686429"/>
<sequence>MPIIIYHKSLSEAERLEDPVIKDTSLTDDTLSYISIEESGVTLPISYIVDKIHAMGPKLFNNPHHASCVLRVMCDIKLDKTTWDTVTPQDQFYWIHDLALTSQSKAFTTMFASKPSSSSSSSSSSSPTTQKTKAPSPIPYKWQSLSTTPTRKPRIETYPSPTTSPSFPLLSIRVTCPSIFPELLYWLYTGDDERWMRAILANGPVDAVVADVEALGIDDRFKRIEASCREMEKTKGVQTKHE</sequence>
<dbReference type="VEuPathDB" id="FungiDB:SPPG_02870"/>
<accession>A0A0L0HMU9</accession>
<feature type="region of interest" description="Disordered" evidence="1">
    <location>
        <begin position="114"/>
        <end position="160"/>
    </location>
</feature>
<dbReference type="AlphaFoldDB" id="A0A0L0HMU9"/>
<dbReference type="Proteomes" id="UP000053201">
    <property type="component" value="Unassembled WGS sequence"/>
</dbReference>
<evidence type="ECO:0000313" key="2">
    <source>
        <dbReference type="EMBL" id="KND02403.1"/>
    </source>
</evidence>
<evidence type="ECO:0000256" key="1">
    <source>
        <dbReference type="SAM" id="MobiDB-lite"/>
    </source>
</evidence>
<feature type="compositionally biased region" description="Low complexity" evidence="1">
    <location>
        <begin position="114"/>
        <end position="135"/>
    </location>
</feature>
<name>A0A0L0HMU9_SPIPD</name>
<protein>
    <submittedName>
        <fullName evidence="2">Uncharacterized protein</fullName>
    </submittedName>
</protein>
<dbReference type="InParanoid" id="A0A0L0HMU9"/>
<evidence type="ECO:0000313" key="3">
    <source>
        <dbReference type="Proteomes" id="UP000053201"/>
    </source>
</evidence>
<dbReference type="OrthoDB" id="2120311at2759"/>
<dbReference type="EMBL" id="KQ257453">
    <property type="protein sequence ID" value="KND02403.1"/>
    <property type="molecule type" value="Genomic_DNA"/>
</dbReference>
<gene>
    <name evidence="2" type="ORF">SPPG_02870</name>
</gene>
<dbReference type="RefSeq" id="XP_016610442.1">
    <property type="nucleotide sequence ID" value="XM_016751158.1"/>
</dbReference>
<reference evidence="2 3" key="1">
    <citation type="submission" date="2009-08" db="EMBL/GenBank/DDBJ databases">
        <title>The Genome Sequence of Spizellomyces punctatus strain DAOM BR117.</title>
        <authorList>
            <consortium name="The Broad Institute Genome Sequencing Platform"/>
            <person name="Russ C."/>
            <person name="Cuomo C."/>
            <person name="Shea T."/>
            <person name="Young S.K."/>
            <person name="Zeng Q."/>
            <person name="Koehrsen M."/>
            <person name="Haas B."/>
            <person name="Borodovsky M."/>
            <person name="Guigo R."/>
            <person name="Alvarado L."/>
            <person name="Berlin A."/>
            <person name="Bochicchio J."/>
            <person name="Borenstein D."/>
            <person name="Chapman S."/>
            <person name="Chen Z."/>
            <person name="Engels R."/>
            <person name="Freedman E."/>
            <person name="Gellesch M."/>
            <person name="Goldberg J."/>
            <person name="Griggs A."/>
            <person name="Gujja S."/>
            <person name="Heiman D."/>
            <person name="Hepburn T."/>
            <person name="Howarth C."/>
            <person name="Jen D."/>
            <person name="Larson L."/>
            <person name="Lewis B."/>
            <person name="Mehta T."/>
            <person name="Park D."/>
            <person name="Pearson M."/>
            <person name="Roberts A."/>
            <person name="Saif S."/>
            <person name="Shenoy N."/>
            <person name="Sisk P."/>
            <person name="Stolte C."/>
            <person name="Sykes S."/>
            <person name="Thomson T."/>
            <person name="Walk T."/>
            <person name="White J."/>
            <person name="Yandava C."/>
            <person name="Burger G."/>
            <person name="Gray M.W."/>
            <person name="Holland P.W.H."/>
            <person name="King N."/>
            <person name="Lang F.B.F."/>
            <person name="Roger A.J."/>
            <person name="Ruiz-Trillo I."/>
            <person name="Lander E."/>
            <person name="Nusbaum C."/>
        </authorList>
    </citation>
    <scope>NUCLEOTIDE SEQUENCE [LARGE SCALE GENOMIC DNA]</scope>
    <source>
        <strain evidence="2 3">DAOM BR117</strain>
    </source>
</reference>